<evidence type="ECO:0000313" key="8">
    <source>
        <dbReference type="EMBL" id="KAK0652570.1"/>
    </source>
</evidence>
<gene>
    <name evidence="8" type="ORF">B0T16DRAFT_346949</name>
</gene>
<comment type="caution">
    <text evidence="8">The sequence shown here is derived from an EMBL/GenBank/DDBJ whole genome shotgun (WGS) entry which is preliminary data.</text>
</comment>
<feature type="transmembrane region" description="Helical" evidence="6">
    <location>
        <begin position="567"/>
        <end position="592"/>
    </location>
</feature>
<dbReference type="PANTHER" id="PTHR47356">
    <property type="entry name" value="FAD-DEPENDENT MONOOXYGENASE ASQG-RELATED"/>
    <property type="match status" value="1"/>
</dbReference>
<evidence type="ECO:0000256" key="6">
    <source>
        <dbReference type="SAM" id="Phobius"/>
    </source>
</evidence>
<dbReference type="InterPro" id="IPR036188">
    <property type="entry name" value="FAD/NAD-bd_sf"/>
</dbReference>
<dbReference type="SUPFAM" id="SSF51905">
    <property type="entry name" value="FAD/NAD(P)-binding domain"/>
    <property type="match status" value="1"/>
</dbReference>
<evidence type="ECO:0000256" key="4">
    <source>
        <dbReference type="ARBA" id="ARBA00022827"/>
    </source>
</evidence>
<evidence type="ECO:0000313" key="9">
    <source>
        <dbReference type="Proteomes" id="UP001174936"/>
    </source>
</evidence>
<dbReference type="PANTHER" id="PTHR47356:SF2">
    <property type="entry name" value="FAD-BINDING DOMAIN-CONTAINING PROTEIN-RELATED"/>
    <property type="match status" value="1"/>
</dbReference>
<keyword evidence="6" id="KW-0472">Membrane</keyword>
<feature type="domain" description="FAD-binding" evidence="7">
    <location>
        <begin position="23"/>
        <end position="358"/>
    </location>
</feature>
<comment type="similarity">
    <text evidence="2">Belongs to the paxM FAD-dependent monooxygenase family.</text>
</comment>
<keyword evidence="3" id="KW-0285">Flavoprotein</keyword>
<dbReference type="EMBL" id="JAULSV010000002">
    <property type="protein sequence ID" value="KAK0652570.1"/>
    <property type="molecule type" value="Genomic_DNA"/>
</dbReference>
<dbReference type="Proteomes" id="UP001174936">
    <property type="component" value="Unassembled WGS sequence"/>
</dbReference>
<dbReference type="Gene3D" id="3.50.50.60">
    <property type="entry name" value="FAD/NAD(P)-binding domain"/>
    <property type="match status" value="1"/>
</dbReference>
<keyword evidence="5" id="KW-0560">Oxidoreductase</keyword>
<dbReference type="InterPro" id="IPR002938">
    <property type="entry name" value="FAD-bd"/>
</dbReference>
<evidence type="ECO:0000256" key="2">
    <source>
        <dbReference type="ARBA" id="ARBA00007992"/>
    </source>
</evidence>
<sequence>MAPGVFLPDIDAGEATTPRAFRAIIAGGGVAGLVLANAFERGGVDYVLLERRNEVAANAGASICMVPNGCRILDQLGFYEAFCNSTVPVRVFLDRDSNGNLMGPGSDISQMGRARTGYELSFGDRQALLQIMYDGIEDKKKILRNKKVVDVVHSDNGVTVKCEDGTTYQGDVLLGADGVYSKTRQALWDLAASEHPEQVKRDRNALVAEYQCLFGTCSKVDGLDIGDAEYGYGQGRSSLVATCKEGRTYYFIFQKMDTTYRGTSFPHYSKKDAEEFAKAHFDMKIRPNVTFEALWKNTLGSNLVVLEEGTFDLWTYGRIACVGDSVHKMTPNVGYGGNTAIESAAALASVVKELVDKANGGHLTESQIKEYFSSYQKARKHRADGIVKRAGDVTRLQALQKAAFMRHIIGHLGDFLPNRQAEMVVDSLPITFLPIPRRSVMGTMPYNPAQGENHVESKLKRLALALPFLLLSVLAAKLMAPDPLIPWATSILQSKKLPWTDEPLPTTFYNIQWLDNLLAPVIVFFSPVLLDIEGVSQQALHFLVDFGVVLAIWLIESTRRANNFTLSQLPLLFALSSQFIGVAVISPIYYLLHYINAPIANFKASDMRLTRVAYTKSILPATILTYYIPLYLSFFAPSFTDRVSWNFLWQIYPVFLSPLASYVFFRLFPDTTKSDRLNNVKSDLSAIRFTVGILSAHSALLWLYTFAKSNFSLGALAEVVLPPLHSPQDAPDLVTFAGEFLRFDEAFLFGNTFLWLAYLFWDIKHAGMLSMGWGRILGYAVLALVALGPGATVGLGFLWREELLATRRHWAAMTEEKALEWNRKLGVEWDEGEKKTDGKKVDWKK</sequence>
<dbReference type="GO" id="GO:0071949">
    <property type="term" value="F:FAD binding"/>
    <property type="evidence" value="ECO:0007669"/>
    <property type="project" value="InterPro"/>
</dbReference>
<feature type="transmembrane region" description="Helical" evidence="6">
    <location>
        <begin position="613"/>
        <end position="635"/>
    </location>
</feature>
<keyword evidence="4" id="KW-0274">FAD</keyword>
<keyword evidence="6" id="KW-0812">Transmembrane</keyword>
<dbReference type="InterPro" id="IPR050562">
    <property type="entry name" value="FAD_mOase_fung"/>
</dbReference>
<dbReference type="GO" id="GO:0004497">
    <property type="term" value="F:monooxygenase activity"/>
    <property type="evidence" value="ECO:0007669"/>
    <property type="project" value="InterPro"/>
</dbReference>
<reference evidence="8" key="1">
    <citation type="submission" date="2023-06" db="EMBL/GenBank/DDBJ databases">
        <title>Genome-scale phylogeny and comparative genomics of the fungal order Sordariales.</title>
        <authorList>
            <consortium name="Lawrence Berkeley National Laboratory"/>
            <person name="Hensen N."/>
            <person name="Bonometti L."/>
            <person name="Westerberg I."/>
            <person name="Brannstrom I.O."/>
            <person name="Guillou S."/>
            <person name="Cros-Aarteil S."/>
            <person name="Calhoun S."/>
            <person name="Haridas S."/>
            <person name="Kuo A."/>
            <person name="Mondo S."/>
            <person name="Pangilinan J."/>
            <person name="Riley R."/>
            <person name="Labutti K."/>
            <person name="Andreopoulos B."/>
            <person name="Lipzen A."/>
            <person name="Chen C."/>
            <person name="Yanf M."/>
            <person name="Daum C."/>
            <person name="Ng V."/>
            <person name="Clum A."/>
            <person name="Steindorff A."/>
            <person name="Ohm R."/>
            <person name="Martin F."/>
            <person name="Silar P."/>
            <person name="Natvig D."/>
            <person name="Lalanne C."/>
            <person name="Gautier V."/>
            <person name="Ament-Velasquez S.L."/>
            <person name="Kruys A."/>
            <person name="Hutchinson M.I."/>
            <person name="Powell A.J."/>
            <person name="Barry K."/>
            <person name="Miller A.N."/>
            <person name="Grigoriev I.V."/>
            <person name="Debuchy R."/>
            <person name="Gladieux P."/>
            <person name="Thoren M.H."/>
            <person name="Johannesson H."/>
        </authorList>
    </citation>
    <scope>NUCLEOTIDE SEQUENCE</scope>
    <source>
        <strain evidence="8">SMH2532-1</strain>
    </source>
</reference>
<proteinExistence type="inferred from homology"/>
<comment type="cofactor">
    <cofactor evidence="1">
        <name>FAD</name>
        <dbReference type="ChEBI" id="CHEBI:57692"/>
    </cofactor>
</comment>
<evidence type="ECO:0000259" key="7">
    <source>
        <dbReference type="Pfam" id="PF01494"/>
    </source>
</evidence>
<feature type="transmembrane region" description="Helical" evidence="6">
    <location>
        <begin position="686"/>
        <end position="707"/>
    </location>
</feature>
<feature type="transmembrane region" description="Helical" evidence="6">
    <location>
        <begin position="776"/>
        <end position="799"/>
    </location>
</feature>
<organism evidence="8 9">
    <name type="scientific">Cercophora newfieldiana</name>
    <dbReference type="NCBI Taxonomy" id="92897"/>
    <lineage>
        <taxon>Eukaryota</taxon>
        <taxon>Fungi</taxon>
        <taxon>Dikarya</taxon>
        <taxon>Ascomycota</taxon>
        <taxon>Pezizomycotina</taxon>
        <taxon>Sordariomycetes</taxon>
        <taxon>Sordariomycetidae</taxon>
        <taxon>Sordariales</taxon>
        <taxon>Lasiosphaeriaceae</taxon>
        <taxon>Cercophora</taxon>
    </lineage>
</organism>
<keyword evidence="6" id="KW-1133">Transmembrane helix</keyword>
<evidence type="ECO:0000256" key="1">
    <source>
        <dbReference type="ARBA" id="ARBA00001974"/>
    </source>
</evidence>
<evidence type="ECO:0000256" key="5">
    <source>
        <dbReference type="ARBA" id="ARBA00023002"/>
    </source>
</evidence>
<keyword evidence="9" id="KW-1185">Reference proteome</keyword>
<name>A0AA39YIH3_9PEZI</name>
<dbReference type="PRINTS" id="PR00420">
    <property type="entry name" value="RNGMNOXGNASE"/>
</dbReference>
<dbReference type="AlphaFoldDB" id="A0AA39YIH3"/>
<protein>
    <recommendedName>
        <fullName evidence="7">FAD-binding domain-containing protein</fullName>
    </recommendedName>
</protein>
<accession>A0AA39YIH3</accession>
<dbReference type="Pfam" id="PF01494">
    <property type="entry name" value="FAD_binding_3"/>
    <property type="match status" value="1"/>
</dbReference>
<evidence type="ECO:0000256" key="3">
    <source>
        <dbReference type="ARBA" id="ARBA00022630"/>
    </source>
</evidence>
<feature type="transmembrane region" description="Helical" evidence="6">
    <location>
        <begin position="647"/>
        <end position="665"/>
    </location>
</feature>